<dbReference type="AlphaFoldDB" id="A0AA96LBA7"/>
<dbReference type="Gene3D" id="1.10.3210.10">
    <property type="entry name" value="Hypothetical protein af1432"/>
    <property type="match status" value="1"/>
</dbReference>
<dbReference type="GO" id="GO:0005737">
    <property type="term" value="C:cytoplasm"/>
    <property type="evidence" value="ECO:0007669"/>
    <property type="project" value="TreeGrafter"/>
</dbReference>
<name>A0AA96LBA7_9BACL</name>
<organism evidence="4 5">
    <name type="scientific">Paenibacillus aurantius</name>
    <dbReference type="NCBI Taxonomy" id="2918900"/>
    <lineage>
        <taxon>Bacteria</taxon>
        <taxon>Bacillati</taxon>
        <taxon>Bacillota</taxon>
        <taxon>Bacilli</taxon>
        <taxon>Bacillales</taxon>
        <taxon>Paenibacillaceae</taxon>
        <taxon>Paenibacillus</taxon>
    </lineage>
</organism>
<evidence type="ECO:0000313" key="4">
    <source>
        <dbReference type="EMBL" id="WNQ10749.1"/>
    </source>
</evidence>
<feature type="domain" description="HD" evidence="3">
    <location>
        <begin position="14"/>
        <end position="177"/>
    </location>
</feature>
<dbReference type="EMBL" id="CP130318">
    <property type="protein sequence ID" value="WNQ10749.1"/>
    <property type="molecule type" value="Genomic_DNA"/>
</dbReference>
<dbReference type="PANTHER" id="PTHR11845:SF13">
    <property type="entry name" value="5'-DEOXYNUCLEOTIDASE HDDC2"/>
    <property type="match status" value="1"/>
</dbReference>
<dbReference type="GO" id="GO:0046872">
    <property type="term" value="F:metal ion binding"/>
    <property type="evidence" value="ECO:0007669"/>
    <property type="project" value="UniProtKB-KW"/>
</dbReference>
<proteinExistence type="predicted"/>
<gene>
    <name evidence="4" type="ORF">MJA45_24515</name>
</gene>
<protein>
    <submittedName>
        <fullName evidence="4">HD domain-containing protein</fullName>
    </submittedName>
</protein>
<dbReference type="Pfam" id="PF13023">
    <property type="entry name" value="HD_3"/>
    <property type="match status" value="1"/>
</dbReference>
<sequence>MDRLAQQIQFVVEIDKLKQVVRRARLMDNSRYENDAEHSWHQAAMAMVLAEHANDAQVDRFRVMRMLVIHDLVEIDAGDTFAYDVTGHLDKAERERKAADRLFGMLPSDQAQELRGLWDEFEERVTPEARFAAALDRFQPLLHNYHTQGHTWKKFGITAEMVLSRNASIAEGSEALWAYAQRLIEESVEKGYLPEGKPAAAGN</sequence>
<dbReference type="Proteomes" id="UP001305702">
    <property type="component" value="Chromosome"/>
</dbReference>
<reference evidence="4 5" key="1">
    <citation type="submission" date="2022-02" db="EMBL/GenBank/DDBJ databases">
        <title>Paenibacillus sp. MBLB1776 Whole Genome Shotgun Sequencing.</title>
        <authorList>
            <person name="Hwang C.Y."/>
            <person name="Cho E.-S."/>
            <person name="Seo M.-J."/>
        </authorList>
    </citation>
    <scope>NUCLEOTIDE SEQUENCE [LARGE SCALE GENOMIC DNA]</scope>
    <source>
        <strain evidence="4 5">MBLB1776</strain>
    </source>
</reference>
<keyword evidence="2" id="KW-0378">Hydrolase</keyword>
<dbReference type="PANTHER" id="PTHR11845">
    <property type="entry name" value="5'-DEOXYNUCLEOTIDASE HDDC2"/>
    <property type="match status" value="1"/>
</dbReference>
<evidence type="ECO:0000313" key="5">
    <source>
        <dbReference type="Proteomes" id="UP001305702"/>
    </source>
</evidence>
<evidence type="ECO:0000256" key="2">
    <source>
        <dbReference type="ARBA" id="ARBA00022801"/>
    </source>
</evidence>
<dbReference type="KEGG" id="paun:MJA45_24515"/>
<evidence type="ECO:0000256" key="1">
    <source>
        <dbReference type="ARBA" id="ARBA00022723"/>
    </source>
</evidence>
<keyword evidence="1" id="KW-0479">Metal-binding</keyword>
<dbReference type="InterPro" id="IPR039356">
    <property type="entry name" value="YfbR/HDDC2"/>
</dbReference>
<dbReference type="GO" id="GO:0002953">
    <property type="term" value="F:5'-deoxynucleotidase activity"/>
    <property type="evidence" value="ECO:0007669"/>
    <property type="project" value="InterPro"/>
</dbReference>
<accession>A0AA96LBA7</accession>
<dbReference type="RefSeq" id="WP_315604523.1">
    <property type="nucleotide sequence ID" value="NZ_CP130318.1"/>
</dbReference>
<keyword evidence="5" id="KW-1185">Reference proteome</keyword>
<evidence type="ECO:0000259" key="3">
    <source>
        <dbReference type="Pfam" id="PF13023"/>
    </source>
</evidence>
<dbReference type="SUPFAM" id="SSF109604">
    <property type="entry name" value="HD-domain/PDEase-like"/>
    <property type="match status" value="1"/>
</dbReference>
<dbReference type="InterPro" id="IPR006674">
    <property type="entry name" value="HD_domain"/>
</dbReference>